<dbReference type="STRING" id="4555.A0A368QRI3"/>
<evidence type="ECO:0000259" key="3">
    <source>
        <dbReference type="Pfam" id="PF13962"/>
    </source>
</evidence>
<dbReference type="OrthoDB" id="681126at2759"/>
<dbReference type="InterPro" id="IPR026961">
    <property type="entry name" value="PGG_dom"/>
</dbReference>
<feature type="transmembrane region" description="Helical" evidence="2">
    <location>
        <begin position="134"/>
        <end position="154"/>
    </location>
</feature>
<evidence type="ECO:0000256" key="2">
    <source>
        <dbReference type="SAM" id="Phobius"/>
    </source>
</evidence>
<reference evidence="4" key="2">
    <citation type="submission" date="2015-07" db="EMBL/GenBank/DDBJ databases">
        <authorList>
            <person name="Noorani M."/>
        </authorList>
    </citation>
    <scope>NUCLEOTIDE SEQUENCE</scope>
    <source>
        <strain evidence="4">Yugu1</strain>
    </source>
</reference>
<gene>
    <name evidence="4" type="ORF">SETIT_4G066300v2</name>
</gene>
<organism evidence="4">
    <name type="scientific">Setaria italica</name>
    <name type="common">Foxtail millet</name>
    <name type="synonym">Panicum italicum</name>
    <dbReference type="NCBI Taxonomy" id="4555"/>
    <lineage>
        <taxon>Eukaryota</taxon>
        <taxon>Viridiplantae</taxon>
        <taxon>Streptophyta</taxon>
        <taxon>Embryophyta</taxon>
        <taxon>Tracheophyta</taxon>
        <taxon>Spermatophyta</taxon>
        <taxon>Magnoliopsida</taxon>
        <taxon>Liliopsida</taxon>
        <taxon>Poales</taxon>
        <taxon>Poaceae</taxon>
        <taxon>PACMAD clade</taxon>
        <taxon>Panicoideae</taxon>
        <taxon>Panicodae</taxon>
        <taxon>Paniceae</taxon>
        <taxon>Cenchrinae</taxon>
        <taxon>Setaria</taxon>
    </lineage>
</organism>
<feature type="region of interest" description="Disordered" evidence="1">
    <location>
        <begin position="1"/>
        <end position="30"/>
    </location>
</feature>
<dbReference type="AlphaFoldDB" id="A0A368QRI3"/>
<feature type="domain" description="PGG" evidence="3">
    <location>
        <begin position="46"/>
        <end position="158"/>
    </location>
</feature>
<dbReference type="PANTHER" id="PTHR24177">
    <property type="entry name" value="CASKIN"/>
    <property type="match status" value="1"/>
</dbReference>
<accession>A0A368QRI3</accession>
<name>A0A368QRI3_SETIT</name>
<dbReference type="PANTHER" id="PTHR24177:SF432">
    <property type="entry name" value="OS06G0286146 PROTEIN"/>
    <property type="match status" value="1"/>
</dbReference>
<proteinExistence type="predicted"/>
<keyword evidence="2" id="KW-0472">Membrane</keyword>
<protein>
    <recommendedName>
        <fullName evidence="3">PGG domain-containing protein</fullName>
    </recommendedName>
</protein>
<dbReference type="EMBL" id="CM003531">
    <property type="protein sequence ID" value="RCV20561.1"/>
    <property type="molecule type" value="Genomic_DNA"/>
</dbReference>
<feature type="transmembrane region" description="Helical" evidence="2">
    <location>
        <begin position="54"/>
        <end position="72"/>
    </location>
</feature>
<keyword evidence="2" id="KW-1133">Transmembrane helix</keyword>
<sequence length="172" mass="18298">MPKQEETSPPSPDVGEVVDGAPPAGGSALANKLPRDEVDAAAAAREKWFDEMRGWIMTLAVLVASVTYSAGLNPPGGFWENSGIGHEAGAPVLQSINPIRYNVFFYSNTTAFLTLSAIIVLLMNRSFYASKAKVVAPEIIVVLDMVGLNAAYWAGSTRAGHTDLYTLVLIDG</sequence>
<feature type="transmembrane region" description="Helical" evidence="2">
    <location>
        <begin position="103"/>
        <end position="122"/>
    </location>
</feature>
<dbReference type="Pfam" id="PF13962">
    <property type="entry name" value="PGG"/>
    <property type="match status" value="1"/>
</dbReference>
<evidence type="ECO:0000256" key="1">
    <source>
        <dbReference type="SAM" id="MobiDB-lite"/>
    </source>
</evidence>
<reference evidence="4" key="1">
    <citation type="journal article" date="2012" name="Nat. Biotechnol.">
        <title>Reference genome sequence of the model plant Setaria.</title>
        <authorList>
            <person name="Bennetzen J.L."/>
            <person name="Schmutz J."/>
            <person name="Wang H."/>
            <person name="Percifield R."/>
            <person name="Hawkins J."/>
            <person name="Pontaroli A.C."/>
            <person name="Estep M."/>
            <person name="Feng L."/>
            <person name="Vaughn J.N."/>
            <person name="Grimwood J."/>
            <person name="Jenkins J."/>
            <person name="Barry K."/>
            <person name="Lindquist E."/>
            <person name="Hellsten U."/>
            <person name="Deshpande S."/>
            <person name="Wang X."/>
            <person name="Wu X."/>
            <person name="Mitros T."/>
            <person name="Triplett J."/>
            <person name="Yang X."/>
            <person name="Ye C.Y."/>
            <person name="Mauro-Herrera M."/>
            <person name="Wang L."/>
            <person name="Li P."/>
            <person name="Sharma M."/>
            <person name="Sharma R."/>
            <person name="Ronald P.C."/>
            <person name="Panaud O."/>
            <person name="Kellogg E.A."/>
            <person name="Brutnell T.P."/>
            <person name="Doust A.N."/>
            <person name="Tuskan G.A."/>
            <person name="Rokhsar D."/>
            <person name="Devos K.M."/>
        </authorList>
    </citation>
    <scope>NUCLEOTIDE SEQUENCE [LARGE SCALE GENOMIC DNA]</scope>
    <source>
        <strain evidence="4">Yugu1</strain>
    </source>
</reference>
<evidence type="ECO:0000313" key="4">
    <source>
        <dbReference type="EMBL" id="RCV20561.1"/>
    </source>
</evidence>
<keyword evidence="2" id="KW-0812">Transmembrane</keyword>